<evidence type="ECO:0008006" key="3">
    <source>
        <dbReference type="Google" id="ProtNLM"/>
    </source>
</evidence>
<gene>
    <name evidence="1" type="ORF">B9T62_19235</name>
</gene>
<dbReference type="OrthoDB" id="2293078at2"/>
<name>A0A2Z2KNH1_9BACL</name>
<accession>A0A2Z2KNH1</accession>
<dbReference type="Proteomes" id="UP000249890">
    <property type="component" value="Chromosome"/>
</dbReference>
<evidence type="ECO:0000313" key="2">
    <source>
        <dbReference type="Proteomes" id="UP000249890"/>
    </source>
</evidence>
<dbReference type="AlphaFoldDB" id="A0A2Z2KNH1"/>
<evidence type="ECO:0000313" key="1">
    <source>
        <dbReference type="EMBL" id="ASA22742.1"/>
    </source>
</evidence>
<sequence>MTNELLKIGIQKRNKEISMSWQDIVDLHGNGKFRDGEDLRCWVKNQLRKNGALIRASNTKEKTLNPVEEIDPIKQYGEKMEIHKDGSHSSDKLLQMSAEQSKDVNYLLSAHGYDNSSWELLSARNNFWNVYSKVDGVQTLYSSKISVKPRTDSLSEEDLKLFFEDLSKNYQSPLHSPTNYSVDGKMLELNISDLHLGKLCWNGDSGDTYNYEIARERFFYIINDILTRTQGYKFEKILFIWSNDFFHTDGINGTTTAGTRQDTDVRWQQMYKLGVKMLVEGIDLCSQFAPVETCYIGSNHDKATSYYAVEYLDAWFRNNPNITVNNDAKSRKYVEFGQCLIGLSHGHSEGKRAGKLMPIEAREAWGRTKYHEFHAGHFHSEKAVVEENGIIVRYVSSPTSTDNWHFESGYVGAIQKSMSFVWDRNKGLMDVLNTTVESE</sequence>
<organism evidence="1 2">
    <name type="scientific">Paenibacillus donghaensis</name>
    <dbReference type="NCBI Taxonomy" id="414771"/>
    <lineage>
        <taxon>Bacteria</taxon>
        <taxon>Bacillati</taxon>
        <taxon>Bacillota</taxon>
        <taxon>Bacilli</taxon>
        <taxon>Bacillales</taxon>
        <taxon>Paenibacillaceae</taxon>
        <taxon>Paenibacillus</taxon>
    </lineage>
</organism>
<reference evidence="1 2" key="1">
    <citation type="submission" date="2017-06" db="EMBL/GenBank/DDBJ databases">
        <title>Complete genome sequence of Paenibacillus donghaensis KCTC 13049T isolated from East Sea sediment, South Korea.</title>
        <authorList>
            <person name="Jung B.K."/>
            <person name="Hong S.-J."/>
            <person name="Shin J.-H."/>
        </authorList>
    </citation>
    <scope>NUCLEOTIDE SEQUENCE [LARGE SCALE GENOMIC DNA]</scope>
    <source>
        <strain evidence="1 2">KCTC 13049</strain>
    </source>
</reference>
<dbReference type="KEGG" id="pdh:B9T62_19235"/>
<keyword evidence="2" id="KW-1185">Reference proteome</keyword>
<dbReference type="RefSeq" id="WP_087916740.1">
    <property type="nucleotide sequence ID" value="NZ_CP021780.1"/>
</dbReference>
<dbReference type="EMBL" id="CP021780">
    <property type="protein sequence ID" value="ASA22742.1"/>
    <property type="molecule type" value="Genomic_DNA"/>
</dbReference>
<proteinExistence type="predicted"/>
<protein>
    <recommendedName>
        <fullName evidence="3">Calcineurin-like phosphoesterase domain-containing protein</fullName>
    </recommendedName>
</protein>